<dbReference type="EMBL" id="AP012057">
    <property type="protein sequence ID" value="BAN01106.1"/>
    <property type="molecule type" value="Genomic_DNA"/>
</dbReference>
<feature type="domain" description="OmpR/PhoB-type" evidence="6">
    <location>
        <begin position="1"/>
        <end position="102"/>
    </location>
</feature>
<keyword evidence="3 5" id="KW-0238">DNA-binding</keyword>
<keyword evidence="8" id="KW-1185">Reference proteome</keyword>
<dbReference type="InterPro" id="IPR005158">
    <property type="entry name" value="BTAD"/>
</dbReference>
<dbReference type="GO" id="GO:0000160">
    <property type="term" value="P:phosphorelay signal transduction system"/>
    <property type="evidence" value="ECO:0007669"/>
    <property type="project" value="InterPro"/>
</dbReference>
<dbReference type="AlphaFoldDB" id="A0A6C7EAQ0"/>
<dbReference type="Proteomes" id="UP000011863">
    <property type="component" value="Chromosome"/>
</dbReference>
<dbReference type="Pfam" id="PF13191">
    <property type="entry name" value="AAA_16"/>
    <property type="match status" value="1"/>
</dbReference>
<evidence type="ECO:0000256" key="5">
    <source>
        <dbReference type="PROSITE-ProRule" id="PRU01091"/>
    </source>
</evidence>
<dbReference type="PROSITE" id="PS51755">
    <property type="entry name" value="OMPR_PHOB"/>
    <property type="match status" value="1"/>
</dbReference>
<dbReference type="InterPro" id="IPR016032">
    <property type="entry name" value="Sig_transdc_resp-reg_C-effctor"/>
</dbReference>
<keyword evidence="4" id="KW-0804">Transcription</keyword>
<dbReference type="SMART" id="SM00862">
    <property type="entry name" value="Trans_reg_C"/>
    <property type="match status" value="1"/>
</dbReference>
<evidence type="ECO:0000256" key="2">
    <source>
        <dbReference type="ARBA" id="ARBA00023015"/>
    </source>
</evidence>
<evidence type="ECO:0000256" key="4">
    <source>
        <dbReference type="ARBA" id="ARBA00023163"/>
    </source>
</evidence>
<feature type="DNA-binding region" description="OmpR/PhoB-type" evidence="5">
    <location>
        <begin position="1"/>
        <end position="102"/>
    </location>
</feature>
<dbReference type="InterPro" id="IPR011990">
    <property type="entry name" value="TPR-like_helical_dom_sf"/>
</dbReference>
<gene>
    <name evidence="7" type="ORF">YM304_07920</name>
</gene>
<dbReference type="InterPro" id="IPR036388">
    <property type="entry name" value="WH-like_DNA-bd_sf"/>
</dbReference>
<organism evidence="7 8">
    <name type="scientific">Ilumatobacter coccineus (strain NBRC 103263 / KCTC 29153 / YM16-304)</name>
    <dbReference type="NCBI Taxonomy" id="1313172"/>
    <lineage>
        <taxon>Bacteria</taxon>
        <taxon>Bacillati</taxon>
        <taxon>Actinomycetota</taxon>
        <taxon>Acidimicrobiia</taxon>
        <taxon>Acidimicrobiales</taxon>
        <taxon>Ilumatobacteraceae</taxon>
        <taxon>Ilumatobacter</taxon>
    </lineage>
</organism>
<name>A0A6C7EAQ0_ILUCY</name>
<dbReference type="SUPFAM" id="SSF46894">
    <property type="entry name" value="C-terminal effector domain of the bipartite response regulators"/>
    <property type="match status" value="1"/>
</dbReference>
<reference evidence="7 8" key="1">
    <citation type="journal article" date="2013" name="Int. J. Syst. Evol. Microbiol.">
        <title>Ilumatobacter nonamiense sp. nov. and Ilumatobacter coccineum sp. nov., isolated from seashore sand.</title>
        <authorList>
            <person name="Matsumoto A."/>
            <person name="Kasai H."/>
            <person name="Matsuo Y."/>
            <person name="Shizuri Y."/>
            <person name="Ichikawa N."/>
            <person name="Fujita N."/>
            <person name="Omura S."/>
            <person name="Takahashi Y."/>
        </authorList>
    </citation>
    <scope>NUCLEOTIDE SEQUENCE [LARGE SCALE GENOMIC DNA]</scope>
    <source>
        <strain evidence="8">NBRC 103263 / KCTC 29153 / YM16-304</strain>
    </source>
</reference>
<dbReference type="RefSeq" id="WP_015440354.1">
    <property type="nucleotide sequence ID" value="NC_020520.1"/>
</dbReference>
<dbReference type="Pfam" id="PF03704">
    <property type="entry name" value="BTAD"/>
    <property type="match status" value="1"/>
</dbReference>
<dbReference type="Gene3D" id="1.10.10.10">
    <property type="entry name" value="Winged helix-like DNA-binding domain superfamily/Winged helix DNA-binding domain"/>
    <property type="match status" value="1"/>
</dbReference>
<accession>A0A6C7EAQ0</accession>
<evidence type="ECO:0000313" key="8">
    <source>
        <dbReference type="Proteomes" id="UP000011863"/>
    </source>
</evidence>
<dbReference type="Gene3D" id="3.40.50.300">
    <property type="entry name" value="P-loop containing nucleotide triphosphate hydrolases"/>
    <property type="match status" value="1"/>
</dbReference>
<dbReference type="PANTHER" id="PTHR35807:SF1">
    <property type="entry name" value="TRANSCRIPTIONAL REGULATOR REDD"/>
    <property type="match status" value="1"/>
</dbReference>
<evidence type="ECO:0000256" key="1">
    <source>
        <dbReference type="ARBA" id="ARBA00005820"/>
    </source>
</evidence>
<dbReference type="SUPFAM" id="SSF52540">
    <property type="entry name" value="P-loop containing nucleoside triphosphate hydrolases"/>
    <property type="match status" value="1"/>
</dbReference>
<dbReference type="SUPFAM" id="SSF48452">
    <property type="entry name" value="TPR-like"/>
    <property type="match status" value="1"/>
</dbReference>
<evidence type="ECO:0000256" key="3">
    <source>
        <dbReference type="ARBA" id="ARBA00023125"/>
    </source>
</evidence>
<dbReference type="GO" id="GO:0006355">
    <property type="term" value="P:regulation of DNA-templated transcription"/>
    <property type="evidence" value="ECO:0007669"/>
    <property type="project" value="InterPro"/>
</dbReference>
<dbReference type="GO" id="GO:0003677">
    <property type="term" value="F:DNA binding"/>
    <property type="evidence" value="ECO:0007669"/>
    <property type="project" value="UniProtKB-UniRule"/>
</dbReference>
<sequence>MDGWVLSAWGPTELTFGTERVQLRPRERAVLAALAARSPASIDTAEIVTLVWGDAPPKTARNSIQNHIARIRSVARDVVVTTDTGYRLAAEVTVNRGASLDDSEPYADLAECERTDALRSAAYVARDDAWIADMADRLDRSIMGDDAGDTIDGIEKWVARHPGDERGVRLLTRALALAGRRRDALAVIRDATRSAARSGHAPDRVLRDLARRILDDDPTLGGSSTPPADADVDPVEVGHLVGLDDYVDRIERSADDGMSLVVVTGPAGIGKTTLVEHLRDHADVHGRATLLAACSPEPSIPLEPFTEILHQLADRFPAAFGSLDDIDVLRSLAPTLAGGDDRAMSSGRVDRSVLLDAVVAALRCAPVPLTVIFEDLHWATPLTLQMLDACLAGDHDGQPVKMIVTSREVDAELVGRAVEHVVVEPWPLERVREYVGRFGRPAEWCADASAWIHRQSVGTALFIRELSVAAHASPDGEFVPPASTPDNLLASLRRTLRGLASSTQRDLGAAAILGRQFRVVEWKSMGLRSAASVDEAIAADVLERVGDDRLAFRHDLLHRLVLDELAPGERIELHDLAVDAIGSDTSLRRDRLDELSHHAYGAAPLDTARALSVMLAAVDVDTERFDYEAGIAKCRAALELLDTDARPGAVDRWTVEFEIRLGQLLLRLGDGAALDHLLGAARHALELGDDDLVAEAMREACRLGPTSVVGGVHAEASELLDRAVESVTDERAAAVVATAGVMLYAISGEYDRCRAFFERAASYHGDPGTRVDALGLAVLVLTERTDLDRRIEMERELTELSKLVDGEDARWSAAHLRMTNQVQAGDPAMRDTLAELATLTASMRQRTRLWEYTNWSASVALTDGDVGAAEQLATQALDCMDAVAESLVMSAYGAQLLSIRHAQADVGDLFDTVASIVEGGDAIGAWHAVLALAAADAGDAKRARRHLDIVVADDFAVLDRDYTFNGALHAASLAAATIGAVDIARLLASELDAWSGLWAFVGTCTMGPIDLASARLAELLGDIERAKALAGRALTSAERARAPIYVEQAADCLRSLDRH</sequence>
<keyword evidence="2" id="KW-0805">Transcription regulation</keyword>
<proteinExistence type="inferred from homology"/>
<comment type="similarity">
    <text evidence="1">Belongs to the AfsR/DnrI/RedD regulatory family.</text>
</comment>
<dbReference type="InterPro" id="IPR001867">
    <property type="entry name" value="OmpR/PhoB-type_DNA-bd"/>
</dbReference>
<protein>
    <recommendedName>
        <fullName evidence="6">OmpR/PhoB-type domain-containing protein</fullName>
    </recommendedName>
</protein>
<dbReference type="InterPro" id="IPR041664">
    <property type="entry name" value="AAA_16"/>
</dbReference>
<evidence type="ECO:0000313" key="7">
    <source>
        <dbReference type="EMBL" id="BAN01106.1"/>
    </source>
</evidence>
<evidence type="ECO:0000259" key="6">
    <source>
        <dbReference type="PROSITE" id="PS51755"/>
    </source>
</evidence>
<dbReference type="Pfam" id="PF00486">
    <property type="entry name" value="Trans_reg_C"/>
    <property type="match status" value="1"/>
</dbReference>
<dbReference type="InterPro" id="IPR051677">
    <property type="entry name" value="AfsR-DnrI-RedD_regulator"/>
</dbReference>
<dbReference type="InterPro" id="IPR027417">
    <property type="entry name" value="P-loop_NTPase"/>
</dbReference>
<dbReference type="PANTHER" id="PTHR35807">
    <property type="entry name" value="TRANSCRIPTIONAL REGULATOR REDD-RELATED"/>
    <property type="match status" value="1"/>
</dbReference>
<dbReference type="KEGG" id="aym:YM304_07920"/>